<evidence type="ECO:0000313" key="6">
    <source>
        <dbReference type="Proteomes" id="UP000255425"/>
    </source>
</evidence>
<keyword evidence="3 5" id="KW-0067">ATP-binding</keyword>
<name>A0A380H3Z8_9STAP</name>
<dbReference type="InterPro" id="IPR003439">
    <property type="entry name" value="ABC_transporter-like_ATP-bd"/>
</dbReference>
<accession>A0A380H3Z8</accession>
<dbReference type="GeneID" id="63934562"/>
<gene>
    <name evidence="5" type="primary">ecsA_1</name>
    <name evidence="5" type="ORF">NCTC11807_01075</name>
</gene>
<dbReference type="RefSeq" id="WP_115312993.1">
    <property type="nucleotide sequence ID" value="NZ_CP066042.1"/>
</dbReference>
<proteinExistence type="predicted"/>
<dbReference type="Gene3D" id="3.40.50.300">
    <property type="entry name" value="P-loop containing nucleotide triphosphate hydrolases"/>
    <property type="match status" value="1"/>
</dbReference>
<evidence type="ECO:0000256" key="3">
    <source>
        <dbReference type="ARBA" id="ARBA00022840"/>
    </source>
</evidence>
<feature type="domain" description="ABC transporter" evidence="4">
    <location>
        <begin position="1"/>
        <end position="229"/>
    </location>
</feature>
<dbReference type="PANTHER" id="PTHR42939:SF3">
    <property type="entry name" value="ABC TRANSPORTER ATP-BINDING COMPONENT"/>
    <property type="match status" value="1"/>
</dbReference>
<dbReference type="NCBIfam" id="NF047565">
    <property type="entry name" value="PSM_export_PmtA"/>
    <property type="match status" value="1"/>
</dbReference>
<dbReference type="GO" id="GO:0016887">
    <property type="term" value="F:ATP hydrolysis activity"/>
    <property type="evidence" value="ECO:0007669"/>
    <property type="project" value="InterPro"/>
</dbReference>
<keyword evidence="2" id="KW-0547">Nucleotide-binding</keyword>
<dbReference type="Pfam" id="PF00005">
    <property type="entry name" value="ABC_tran"/>
    <property type="match status" value="1"/>
</dbReference>
<dbReference type="EMBL" id="UHDZ01000001">
    <property type="protein sequence ID" value="SUM70153.1"/>
    <property type="molecule type" value="Genomic_DNA"/>
</dbReference>
<dbReference type="Proteomes" id="UP000255425">
    <property type="component" value="Unassembled WGS sequence"/>
</dbReference>
<protein>
    <submittedName>
        <fullName evidence="5">ABC transporter ATP-binding protein</fullName>
    </submittedName>
</protein>
<dbReference type="InterPro" id="IPR027417">
    <property type="entry name" value="P-loop_NTPase"/>
</dbReference>
<dbReference type="GO" id="GO:0005524">
    <property type="term" value="F:ATP binding"/>
    <property type="evidence" value="ECO:0007669"/>
    <property type="project" value="UniProtKB-KW"/>
</dbReference>
<dbReference type="InterPro" id="IPR003593">
    <property type="entry name" value="AAA+_ATPase"/>
</dbReference>
<organism evidence="5 6">
    <name type="scientific">Staphylococcus saccharolyticus</name>
    <dbReference type="NCBI Taxonomy" id="33028"/>
    <lineage>
        <taxon>Bacteria</taxon>
        <taxon>Bacillati</taxon>
        <taxon>Bacillota</taxon>
        <taxon>Bacilli</taxon>
        <taxon>Bacillales</taxon>
        <taxon>Staphylococcaceae</taxon>
        <taxon>Staphylococcus</taxon>
    </lineage>
</organism>
<dbReference type="InterPro" id="IPR051782">
    <property type="entry name" value="ABC_Transporter_VariousFunc"/>
</dbReference>
<evidence type="ECO:0000313" key="5">
    <source>
        <dbReference type="EMBL" id="SUM70153.1"/>
    </source>
</evidence>
<dbReference type="PANTHER" id="PTHR42939">
    <property type="entry name" value="ABC TRANSPORTER ATP-BINDING PROTEIN ALBC-RELATED"/>
    <property type="match status" value="1"/>
</dbReference>
<evidence type="ECO:0000259" key="4">
    <source>
        <dbReference type="PROSITE" id="PS50893"/>
    </source>
</evidence>
<evidence type="ECO:0000256" key="2">
    <source>
        <dbReference type="ARBA" id="ARBA00022741"/>
    </source>
</evidence>
<reference evidence="5 6" key="1">
    <citation type="submission" date="2018-06" db="EMBL/GenBank/DDBJ databases">
        <authorList>
            <consortium name="Pathogen Informatics"/>
            <person name="Doyle S."/>
        </authorList>
    </citation>
    <scope>NUCLEOTIDE SEQUENCE [LARGE SCALE GENOMIC DNA]</scope>
    <source>
        <strain evidence="5 6">NCTC11807</strain>
    </source>
</reference>
<dbReference type="PROSITE" id="PS50893">
    <property type="entry name" value="ABC_TRANSPORTER_2"/>
    <property type="match status" value="1"/>
</dbReference>
<dbReference type="SMART" id="SM00382">
    <property type="entry name" value="AAA"/>
    <property type="match status" value="1"/>
</dbReference>
<dbReference type="CDD" id="cd03230">
    <property type="entry name" value="ABC_DR_subfamily_A"/>
    <property type="match status" value="1"/>
</dbReference>
<evidence type="ECO:0000256" key="1">
    <source>
        <dbReference type="ARBA" id="ARBA00022448"/>
    </source>
</evidence>
<keyword evidence="1" id="KW-0813">Transport</keyword>
<dbReference type="SUPFAM" id="SSF52540">
    <property type="entry name" value="P-loop containing nucleoside triphosphate hydrolases"/>
    <property type="match status" value="1"/>
</dbReference>
<dbReference type="AlphaFoldDB" id="A0A380H3Z8"/>
<sequence>MNAIELKDVSYQTGAFQLKDVSFNVPKGFVTGFIGGNGAGKTTIIRLIMDLIQSKNGQISVFGKSMKSNPVELKSKIGFVYSEIYFNQKWSVKKLENIIAPFYDNWDHELFINYLSFFQLPYKNKIKTFSTGMKMKLSLAIAFSHHAELFILDEPTSGLDPLVRNELLEIIQQELIDEEKTVFFSTHIISDLEKVADYIVYLSDGEIVFYESRDKLSQKYKIVSGSNEDLDKELEELLIYSEKKKTGYIGLTEYYQTFNELFGDEVEVKDATIEQLMIYLEKSKKQQELKNLTIRENNHETTIN</sequence>
<keyword evidence="6" id="KW-1185">Reference proteome</keyword>